<comment type="caution">
    <text evidence="2">The sequence shown here is derived from an EMBL/GenBank/DDBJ whole genome shotgun (WGS) entry which is preliminary data.</text>
</comment>
<keyword evidence="3" id="KW-1185">Reference proteome</keyword>
<accession>A0A9N9B0L2</accession>
<evidence type="ECO:0000313" key="2">
    <source>
        <dbReference type="EMBL" id="CAG8547319.1"/>
    </source>
</evidence>
<dbReference type="EMBL" id="CAJVPJ010000665">
    <property type="protein sequence ID" value="CAG8547319.1"/>
    <property type="molecule type" value="Genomic_DNA"/>
</dbReference>
<gene>
    <name evidence="2" type="ORF">POCULU_LOCUS4841</name>
</gene>
<organism evidence="2 3">
    <name type="scientific">Paraglomus occultum</name>
    <dbReference type="NCBI Taxonomy" id="144539"/>
    <lineage>
        <taxon>Eukaryota</taxon>
        <taxon>Fungi</taxon>
        <taxon>Fungi incertae sedis</taxon>
        <taxon>Mucoromycota</taxon>
        <taxon>Glomeromycotina</taxon>
        <taxon>Glomeromycetes</taxon>
        <taxon>Paraglomerales</taxon>
        <taxon>Paraglomeraceae</taxon>
        <taxon>Paraglomus</taxon>
    </lineage>
</organism>
<reference evidence="2" key="1">
    <citation type="submission" date="2021-06" db="EMBL/GenBank/DDBJ databases">
        <authorList>
            <person name="Kallberg Y."/>
            <person name="Tangrot J."/>
            <person name="Rosling A."/>
        </authorList>
    </citation>
    <scope>NUCLEOTIDE SEQUENCE</scope>
    <source>
        <strain evidence="2">IA702</strain>
    </source>
</reference>
<dbReference type="Proteomes" id="UP000789572">
    <property type="component" value="Unassembled WGS sequence"/>
</dbReference>
<feature type="domain" description="Oxidoreductase-like" evidence="1">
    <location>
        <begin position="74"/>
        <end position="111"/>
    </location>
</feature>
<evidence type="ECO:0000259" key="1">
    <source>
        <dbReference type="Pfam" id="PF09791"/>
    </source>
</evidence>
<dbReference type="InterPro" id="IPR019180">
    <property type="entry name" value="Oxidoreductase-like_N"/>
</dbReference>
<name>A0A9N9B0L2_9GLOM</name>
<evidence type="ECO:0000313" key="3">
    <source>
        <dbReference type="Proteomes" id="UP000789572"/>
    </source>
</evidence>
<dbReference type="OrthoDB" id="10064411at2759"/>
<proteinExistence type="predicted"/>
<sequence>MFFRRSPVAIIDHRRRCHYRGYSMLREYRLRRLGHFHGNNRYAESQAESQQHAPTSIVIDTPSENRESKECITVDGEIIPEEPKFPDNCCMSVLDIYQEEVEEWKAKINDIRDRLLREGKPLPPILAKQQSDMPQDDVDPGLKALMELEKKLAAQRKG</sequence>
<protein>
    <submittedName>
        <fullName evidence="2">584_t:CDS:1</fullName>
    </submittedName>
</protein>
<dbReference type="Pfam" id="PF09791">
    <property type="entry name" value="Oxidored-like"/>
    <property type="match status" value="1"/>
</dbReference>
<dbReference type="AlphaFoldDB" id="A0A9N9B0L2"/>